<evidence type="ECO:0000256" key="3">
    <source>
        <dbReference type="ARBA" id="ARBA00022737"/>
    </source>
</evidence>
<dbReference type="InterPro" id="IPR018253">
    <property type="entry name" value="DnaJ_domain_CS"/>
</dbReference>
<dbReference type="SUPFAM" id="SSF46689">
    <property type="entry name" value="Homeodomain-like"/>
    <property type="match status" value="2"/>
</dbReference>
<dbReference type="Gene3D" id="1.10.10.60">
    <property type="entry name" value="Homeodomain-like"/>
    <property type="match status" value="2"/>
</dbReference>
<dbReference type="InterPro" id="IPR009057">
    <property type="entry name" value="Homeodomain-like_sf"/>
</dbReference>
<evidence type="ECO:0000256" key="7">
    <source>
        <dbReference type="ARBA" id="ARBA00023242"/>
    </source>
</evidence>
<reference evidence="15" key="1">
    <citation type="submission" date="2014-12" db="EMBL/GenBank/DDBJ databases">
        <title>Insight into the proteome of Arion vulgaris.</title>
        <authorList>
            <person name="Aradska J."/>
            <person name="Bulat T."/>
            <person name="Smidak R."/>
            <person name="Sarate P."/>
            <person name="Gangsoo J."/>
            <person name="Sialana F."/>
            <person name="Bilban M."/>
            <person name="Lubec G."/>
        </authorList>
    </citation>
    <scope>NUCLEOTIDE SEQUENCE</scope>
    <source>
        <tissue evidence="15">Skin</tissue>
    </source>
</reference>
<gene>
    <name evidence="15" type="primary">ORF48934</name>
</gene>
<evidence type="ECO:0000256" key="8">
    <source>
        <dbReference type="ARBA" id="ARBA00037847"/>
    </source>
</evidence>
<dbReference type="GO" id="GO:0012505">
    <property type="term" value="C:endomembrane system"/>
    <property type="evidence" value="ECO:0007669"/>
    <property type="project" value="UniProtKB-SubCell"/>
</dbReference>
<keyword evidence="4 10" id="KW-1133">Transmembrane helix</keyword>
<dbReference type="PANTHER" id="PTHR44653:SF2">
    <property type="entry name" value="DNAJ HOMOLOG SUBFAMILY C MEMBER 1"/>
    <property type="match status" value="1"/>
</dbReference>
<name>A0A0B6Z4R2_9EUPU</name>
<evidence type="ECO:0000256" key="2">
    <source>
        <dbReference type="ARBA" id="ARBA00022729"/>
    </source>
</evidence>
<dbReference type="CDD" id="cd06257">
    <property type="entry name" value="DnaJ"/>
    <property type="match status" value="1"/>
</dbReference>
<dbReference type="CDD" id="cd00167">
    <property type="entry name" value="SANT"/>
    <property type="match status" value="2"/>
</dbReference>
<evidence type="ECO:0000259" key="13">
    <source>
        <dbReference type="PROSITE" id="PS50090"/>
    </source>
</evidence>
<evidence type="ECO:0008006" key="16">
    <source>
        <dbReference type="Google" id="ProtNLM"/>
    </source>
</evidence>
<dbReference type="PROSITE" id="PS50090">
    <property type="entry name" value="MYB_LIKE"/>
    <property type="match status" value="2"/>
</dbReference>
<dbReference type="Pfam" id="PF00249">
    <property type="entry name" value="Myb_DNA-binding"/>
    <property type="match status" value="1"/>
</dbReference>
<feature type="coiled-coil region" evidence="9">
    <location>
        <begin position="222"/>
        <end position="249"/>
    </location>
</feature>
<dbReference type="InterPro" id="IPR001623">
    <property type="entry name" value="DnaJ_domain"/>
</dbReference>
<feature type="domain" description="J" evidence="12">
    <location>
        <begin position="41"/>
        <end position="105"/>
    </location>
</feature>
<keyword evidence="9" id="KW-0175">Coiled coil</keyword>
<dbReference type="PRINTS" id="PR00625">
    <property type="entry name" value="JDOMAIN"/>
</dbReference>
<keyword evidence="3" id="KW-0677">Repeat</keyword>
<dbReference type="PROSITE" id="PS50076">
    <property type="entry name" value="DNAJ_2"/>
    <property type="match status" value="1"/>
</dbReference>
<accession>A0A0B6Z4R2</accession>
<keyword evidence="6" id="KW-0143">Chaperone</keyword>
<keyword evidence="7" id="KW-0539">Nucleus</keyword>
<dbReference type="PROSITE" id="PS51293">
    <property type="entry name" value="SANT"/>
    <property type="match status" value="1"/>
</dbReference>
<dbReference type="Gene3D" id="1.10.287.110">
    <property type="entry name" value="DnaJ domain"/>
    <property type="match status" value="1"/>
</dbReference>
<evidence type="ECO:0000256" key="10">
    <source>
        <dbReference type="SAM" id="Phobius"/>
    </source>
</evidence>
<evidence type="ECO:0000256" key="6">
    <source>
        <dbReference type="ARBA" id="ARBA00023186"/>
    </source>
</evidence>
<dbReference type="InterPro" id="IPR052606">
    <property type="entry name" value="DnaJ_domain_protein"/>
</dbReference>
<organism evidence="15">
    <name type="scientific">Arion vulgaris</name>
    <dbReference type="NCBI Taxonomy" id="1028688"/>
    <lineage>
        <taxon>Eukaryota</taxon>
        <taxon>Metazoa</taxon>
        <taxon>Spiralia</taxon>
        <taxon>Lophotrochozoa</taxon>
        <taxon>Mollusca</taxon>
        <taxon>Gastropoda</taxon>
        <taxon>Heterobranchia</taxon>
        <taxon>Euthyneura</taxon>
        <taxon>Panpulmonata</taxon>
        <taxon>Eupulmonata</taxon>
        <taxon>Stylommatophora</taxon>
        <taxon>Helicina</taxon>
        <taxon>Arionoidea</taxon>
        <taxon>Arionidae</taxon>
        <taxon>Arion</taxon>
    </lineage>
</organism>
<evidence type="ECO:0000256" key="9">
    <source>
        <dbReference type="SAM" id="Coils"/>
    </source>
</evidence>
<dbReference type="SUPFAM" id="SSF46565">
    <property type="entry name" value="Chaperone J-domain"/>
    <property type="match status" value="1"/>
</dbReference>
<keyword evidence="5 10" id="KW-0472">Membrane</keyword>
<dbReference type="InterPro" id="IPR017884">
    <property type="entry name" value="SANT_dom"/>
</dbReference>
<feature type="transmembrane region" description="Helical" evidence="10">
    <location>
        <begin position="127"/>
        <end position="150"/>
    </location>
</feature>
<dbReference type="SMART" id="SM00717">
    <property type="entry name" value="SANT"/>
    <property type="match status" value="2"/>
</dbReference>
<dbReference type="AlphaFoldDB" id="A0A0B6Z4R2"/>
<evidence type="ECO:0000313" key="15">
    <source>
        <dbReference type="EMBL" id="CEK63629.1"/>
    </source>
</evidence>
<feature type="domain" description="SANT" evidence="14">
    <location>
        <begin position="452"/>
        <end position="507"/>
    </location>
</feature>
<sequence length="520" mass="60713">KMAQSRLTLILILCLTIFVPCFCWDTDDLELFDLIEEINVNFYEFFGIDQSASSSDVRKSYRRLSLQYHPDKNNAENAEEQFRQIVAMYEVLKDEKKRERYNQILVEGLPDWRQTVYYYRRARKMGIYELGIVLSMIITVGQYLVAWAVYVEKRLVMEEVISSKKKKEKKKKKQFVNDDVTTDDDELNAIPTPHFLDLWPFRLSVFMFYTVRHMPATLRHWKEEKKRRIEEEEEAKAALEKEAEVEEIVRKPKKRVPTELPEYTSEMYAKFSAATDNRKYTPMSEQETRETTTYKKGDWSHEELVLLSKAVNKFPGGFHQRWEKIADMVGRPVNDVIAKTKETKGNYSMHQSMLVQSTSFNLKNQIGTITISDEIITTPDISCHTSDDINDDTDIKKRQKAIKLNKTTERTLLISQGDTLLKISNNTNKVISVQKDNIAADLSSAGDNSTVTKKESWTQNQQKIFEWALKQYPKGTDKRWDQIAEHIPGKSKEDCISRFKMLAELVTKRKKTDIQDVKPS</sequence>
<dbReference type="PROSITE" id="PS00636">
    <property type="entry name" value="DNAJ_1"/>
    <property type="match status" value="1"/>
</dbReference>
<dbReference type="PANTHER" id="PTHR44653">
    <property type="entry name" value="DNAJ HOMOLOG SUBFAMILY C MEMBER 1"/>
    <property type="match status" value="1"/>
</dbReference>
<dbReference type="InterPro" id="IPR001005">
    <property type="entry name" value="SANT/Myb"/>
</dbReference>
<dbReference type="InterPro" id="IPR036869">
    <property type="entry name" value="J_dom_sf"/>
</dbReference>
<proteinExistence type="predicted"/>
<feature type="non-terminal residue" evidence="15">
    <location>
        <position position="1"/>
    </location>
</feature>
<feature type="domain" description="Myb-like" evidence="13">
    <location>
        <begin position="449"/>
        <end position="503"/>
    </location>
</feature>
<dbReference type="SMART" id="SM00271">
    <property type="entry name" value="DnaJ"/>
    <property type="match status" value="1"/>
</dbReference>
<evidence type="ECO:0000256" key="11">
    <source>
        <dbReference type="SAM" id="SignalP"/>
    </source>
</evidence>
<feature type="domain" description="Myb-like" evidence="13">
    <location>
        <begin position="291"/>
        <end position="331"/>
    </location>
</feature>
<evidence type="ECO:0000256" key="1">
    <source>
        <dbReference type="ARBA" id="ARBA00022692"/>
    </source>
</evidence>
<feature type="signal peptide" evidence="11">
    <location>
        <begin position="1"/>
        <end position="23"/>
    </location>
</feature>
<evidence type="ECO:0000256" key="5">
    <source>
        <dbReference type="ARBA" id="ARBA00023136"/>
    </source>
</evidence>
<evidence type="ECO:0000256" key="4">
    <source>
        <dbReference type="ARBA" id="ARBA00022989"/>
    </source>
</evidence>
<comment type="subcellular location">
    <subcellularLocation>
        <location evidence="8">Endomembrane system</location>
        <topology evidence="8">Single-pass membrane protein</topology>
    </subcellularLocation>
</comment>
<protein>
    <recommendedName>
        <fullName evidence="16">DnaJ homolog subfamily C member 1</fullName>
    </recommendedName>
</protein>
<dbReference type="Pfam" id="PF00226">
    <property type="entry name" value="DnaJ"/>
    <property type="match status" value="1"/>
</dbReference>
<feature type="chain" id="PRO_5002110943" description="DnaJ homolog subfamily C member 1" evidence="11">
    <location>
        <begin position="24"/>
        <end position="520"/>
    </location>
</feature>
<keyword evidence="2 11" id="KW-0732">Signal</keyword>
<evidence type="ECO:0000259" key="12">
    <source>
        <dbReference type="PROSITE" id="PS50076"/>
    </source>
</evidence>
<dbReference type="FunFam" id="1.10.10.60:FF:000180">
    <property type="entry name" value="DnaJ (Hsp40) homolog, subfamily C, member 2"/>
    <property type="match status" value="1"/>
</dbReference>
<keyword evidence="1 10" id="KW-0812">Transmembrane</keyword>
<evidence type="ECO:0000259" key="14">
    <source>
        <dbReference type="PROSITE" id="PS51293"/>
    </source>
</evidence>
<dbReference type="EMBL" id="HACG01016764">
    <property type="protein sequence ID" value="CEK63629.1"/>
    <property type="molecule type" value="Transcribed_RNA"/>
</dbReference>
<dbReference type="Pfam" id="PF23082">
    <property type="entry name" value="Myb_DNA-binding_2"/>
    <property type="match status" value="1"/>
</dbReference>